<evidence type="ECO:0000313" key="1">
    <source>
        <dbReference type="EMBL" id="MBM3331460.1"/>
    </source>
</evidence>
<organism evidence="1 2">
    <name type="scientific">candidate division WOR-3 bacterium</name>
    <dbReference type="NCBI Taxonomy" id="2052148"/>
    <lineage>
        <taxon>Bacteria</taxon>
        <taxon>Bacteria division WOR-3</taxon>
    </lineage>
</organism>
<evidence type="ECO:0000313" key="2">
    <source>
        <dbReference type="Proteomes" id="UP000779900"/>
    </source>
</evidence>
<dbReference type="EMBL" id="VGIR01000030">
    <property type="protein sequence ID" value="MBM3331460.1"/>
    <property type="molecule type" value="Genomic_DNA"/>
</dbReference>
<dbReference type="SUPFAM" id="SSF56059">
    <property type="entry name" value="Glutathione synthetase ATP-binding domain-like"/>
    <property type="match status" value="1"/>
</dbReference>
<comment type="caution">
    <text evidence="1">The sequence shown here is derived from an EMBL/GenBank/DDBJ whole genome shotgun (WGS) entry which is preliminary data.</text>
</comment>
<reference evidence="1" key="1">
    <citation type="submission" date="2019-03" db="EMBL/GenBank/DDBJ databases">
        <title>Lake Tanganyika Metagenome-Assembled Genomes (MAGs).</title>
        <authorList>
            <person name="Tran P."/>
        </authorList>
    </citation>
    <scope>NUCLEOTIDE SEQUENCE</scope>
    <source>
        <strain evidence="1">K_DeepCast_150m_m2_040</strain>
    </source>
</reference>
<accession>A0A937XD17</accession>
<gene>
    <name evidence="1" type="ORF">FJY68_06355</name>
</gene>
<proteinExistence type="predicted"/>
<dbReference type="Proteomes" id="UP000779900">
    <property type="component" value="Unassembled WGS sequence"/>
</dbReference>
<sequence length="345" mass="40741">MLVGVHTAYPTRHARFAHRFEAILDHNRLEHIRLDVGEPSFWDRVRNLDLFIYWWGHEYYERQLALSVIPLVELELEVPCLPNMRTCWAYDDKIREYYMMRLHGYPMAESWVFWDLNQALDWMEAADLPLVFKLRGGAGSSNVVLVKDRPSGRRLIRRMFKSGMTSGNVPLSVVRRIGNNPWRTLYGWAAGARLKLHPRRATPGRELHKNYVLFQRYLPGNDYDTRVTVIGDRAFAFRRYNGPKDFRASGSGRMNWDRDMIDLRFVRLAFEISSFFRFQSMAYDFLYDSDRSPSLCELSYTYVDAAVRECPGFWDASLRWHEGHFWPQYCLLADALDLPDMRQPD</sequence>
<evidence type="ECO:0008006" key="3">
    <source>
        <dbReference type="Google" id="ProtNLM"/>
    </source>
</evidence>
<dbReference type="AlphaFoldDB" id="A0A937XD17"/>
<protein>
    <recommendedName>
        <fullName evidence="3">ATP-grasp domain-containing protein</fullName>
    </recommendedName>
</protein>
<name>A0A937XD17_UNCW3</name>